<dbReference type="AlphaFoldDB" id="A0ABC8XXK8"/>
<dbReference type="GO" id="GO:0004364">
    <property type="term" value="F:glutathione transferase activity"/>
    <property type="evidence" value="ECO:0007669"/>
    <property type="project" value="UniProtKB-UniRule"/>
</dbReference>
<evidence type="ECO:0000256" key="3">
    <source>
        <dbReference type="ARBA" id="ARBA00047960"/>
    </source>
</evidence>
<dbReference type="InterPro" id="IPR040079">
    <property type="entry name" value="Glutathione_S-Trfase"/>
</dbReference>
<dbReference type="PROSITE" id="PS50405">
    <property type="entry name" value="GST_CTER"/>
    <property type="match status" value="1"/>
</dbReference>
<dbReference type="Pfam" id="PF13410">
    <property type="entry name" value="GST_C_2"/>
    <property type="match status" value="1"/>
</dbReference>
<sequence length="236" mass="25673">MAGGGLELKLLGTWSSPFALRVKLALGFKGLSYEDVEEDLRNKSKLLLSSNPMHEKVPVLIHNGKPICESQIIVQYIDEAFVGTGPSLLPADPYERAIARFWAAYVDDKLLASWLQSFRGKTEEEKAEGLKQTLAAVDHMEAAFKEISKQGKPFFGGDNAGYLDVALGALVAWVHAGEKLYGFSLFDATRSPLLNAWVDRFGALDAAKAVLPDADRLVDYAKMRQAEAAAAAASNN</sequence>
<dbReference type="SFLD" id="SFLDG01152">
    <property type="entry name" value="Main.3:_Omega-_and_Tau-like"/>
    <property type="match status" value="1"/>
</dbReference>
<protein>
    <recommendedName>
        <fullName evidence="4">Glutathione S-transferase</fullName>
        <ecNumber evidence="4">2.5.1.18</ecNumber>
    </recommendedName>
</protein>
<feature type="domain" description="GST N-terminal" evidence="5">
    <location>
        <begin position="6"/>
        <end position="85"/>
    </location>
</feature>
<dbReference type="CDD" id="cd03185">
    <property type="entry name" value="GST_C_Tau"/>
    <property type="match status" value="1"/>
</dbReference>
<dbReference type="InterPro" id="IPR004045">
    <property type="entry name" value="Glutathione_S-Trfase_N"/>
</dbReference>
<dbReference type="SUPFAM" id="SSF52833">
    <property type="entry name" value="Thioredoxin-like"/>
    <property type="match status" value="1"/>
</dbReference>
<dbReference type="InterPro" id="IPR045074">
    <property type="entry name" value="GST_C_Tau"/>
</dbReference>
<dbReference type="GO" id="GO:0005829">
    <property type="term" value="C:cytosol"/>
    <property type="evidence" value="ECO:0007669"/>
    <property type="project" value="UniProtKB-SubCell"/>
</dbReference>
<dbReference type="Gene3D" id="3.40.30.10">
    <property type="entry name" value="Glutaredoxin"/>
    <property type="match status" value="1"/>
</dbReference>
<evidence type="ECO:0000313" key="8">
    <source>
        <dbReference type="Proteomes" id="UP001497457"/>
    </source>
</evidence>
<dbReference type="SFLD" id="SFLDG00358">
    <property type="entry name" value="Main_(cytGST)"/>
    <property type="match status" value="1"/>
</dbReference>
<name>A0ABC8XXK8_9POAL</name>
<dbReference type="Pfam" id="PF02798">
    <property type="entry name" value="GST_N"/>
    <property type="match status" value="1"/>
</dbReference>
<dbReference type="InterPro" id="IPR036282">
    <property type="entry name" value="Glutathione-S-Trfase_C_sf"/>
</dbReference>
<dbReference type="PROSITE" id="PS50404">
    <property type="entry name" value="GST_NTER"/>
    <property type="match status" value="1"/>
</dbReference>
<keyword evidence="1 4" id="KW-0808">Transferase</keyword>
<dbReference type="InterPro" id="IPR036249">
    <property type="entry name" value="Thioredoxin-like_sf"/>
</dbReference>
<comment type="subcellular location">
    <subcellularLocation>
        <location evidence="4">Cytoplasm</location>
        <location evidence="4">Cytosol</location>
    </subcellularLocation>
</comment>
<gene>
    <name evidence="7" type="ORF">URODEC1_LOCUS27323</name>
</gene>
<evidence type="ECO:0000256" key="4">
    <source>
        <dbReference type="RuleBase" id="RU369102"/>
    </source>
</evidence>
<reference evidence="7" key="1">
    <citation type="submission" date="2024-10" db="EMBL/GenBank/DDBJ databases">
        <authorList>
            <person name="Ryan C."/>
        </authorList>
    </citation>
    <scope>NUCLEOTIDE SEQUENCE [LARGE SCALE GENOMIC DNA]</scope>
</reference>
<dbReference type="InterPro" id="IPR010987">
    <property type="entry name" value="Glutathione-S-Trfase_C-like"/>
</dbReference>
<evidence type="ECO:0000259" key="6">
    <source>
        <dbReference type="PROSITE" id="PS50405"/>
    </source>
</evidence>
<dbReference type="SUPFAM" id="SSF47616">
    <property type="entry name" value="GST C-terminal domain-like"/>
    <property type="match status" value="1"/>
</dbReference>
<dbReference type="InterPro" id="IPR045073">
    <property type="entry name" value="Omega/Tau-like"/>
</dbReference>
<dbReference type="PANTHER" id="PTHR11260:SF476">
    <property type="entry name" value="OS10G0530500 PROTEIN"/>
    <property type="match status" value="1"/>
</dbReference>
<dbReference type="Gene3D" id="1.20.1050.10">
    <property type="match status" value="1"/>
</dbReference>
<dbReference type="PANTHER" id="PTHR11260">
    <property type="entry name" value="GLUTATHIONE S-TRANSFERASE, GST, SUPERFAMILY, GST DOMAIN CONTAINING"/>
    <property type="match status" value="1"/>
</dbReference>
<comment type="function">
    <text evidence="4">Is involved in the conjugation of reduced glutathione to a wide number of exogenous and endogenous hydrophobic electrophiles.</text>
</comment>
<evidence type="ECO:0000256" key="2">
    <source>
        <dbReference type="ARBA" id="ARBA00025743"/>
    </source>
</evidence>
<keyword evidence="8" id="KW-1185">Reference proteome</keyword>
<dbReference type="FunFam" id="3.40.30.10:FF:000044">
    <property type="entry name" value="Glutathione S-transferase GSTU6"/>
    <property type="match status" value="1"/>
</dbReference>
<accession>A0ABC8XXK8</accession>
<dbReference type="FunFam" id="1.20.1050.10:FF:000023">
    <property type="entry name" value="Probable glutathione S-transferase GSTU6"/>
    <property type="match status" value="1"/>
</dbReference>
<dbReference type="Proteomes" id="UP001497457">
    <property type="component" value="Chromosome 15b"/>
</dbReference>
<dbReference type="CDD" id="cd03058">
    <property type="entry name" value="GST_N_Tau"/>
    <property type="match status" value="1"/>
</dbReference>
<evidence type="ECO:0000259" key="5">
    <source>
        <dbReference type="PROSITE" id="PS50404"/>
    </source>
</evidence>
<dbReference type="EMBL" id="OZ075125">
    <property type="protein sequence ID" value="CAL4931917.1"/>
    <property type="molecule type" value="Genomic_DNA"/>
</dbReference>
<comment type="catalytic activity">
    <reaction evidence="3 4">
        <text>RX + glutathione = an S-substituted glutathione + a halide anion + H(+)</text>
        <dbReference type="Rhea" id="RHEA:16437"/>
        <dbReference type="ChEBI" id="CHEBI:15378"/>
        <dbReference type="ChEBI" id="CHEBI:16042"/>
        <dbReference type="ChEBI" id="CHEBI:17792"/>
        <dbReference type="ChEBI" id="CHEBI:57925"/>
        <dbReference type="ChEBI" id="CHEBI:90779"/>
        <dbReference type="EC" id="2.5.1.18"/>
    </reaction>
</comment>
<evidence type="ECO:0000313" key="7">
    <source>
        <dbReference type="EMBL" id="CAL4931917.1"/>
    </source>
</evidence>
<dbReference type="EC" id="2.5.1.18" evidence="4"/>
<feature type="domain" description="GST C-terminal" evidence="6">
    <location>
        <begin position="92"/>
        <end position="230"/>
    </location>
</feature>
<proteinExistence type="inferred from homology"/>
<organism evidence="7 8">
    <name type="scientific">Urochloa decumbens</name>
    <dbReference type="NCBI Taxonomy" id="240449"/>
    <lineage>
        <taxon>Eukaryota</taxon>
        <taxon>Viridiplantae</taxon>
        <taxon>Streptophyta</taxon>
        <taxon>Embryophyta</taxon>
        <taxon>Tracheophyta</taxon>
        <taxon>Spermatophyta</taxon>
        <taxon>Magnoliopsida</taxon>
        <taxon>Liliopsida</taxon>
        <taxon>Poales</taxon>
        <taxon>Poaceae</taxon>
        <taxon>PACMAD clade</taxon>
        <taxon>Panicoideae</taxon>
        <taxon>Panicodae</taxon>
        <taxon>Paniceae</taxon>
        <taxon>Melinidinae</taxon>
        <taxon>Urochloa</taxon>
    </lineage>
</organism>
<evidence type="ECO:0000256" key="1">
    <source>
        <dbReference type="ARBA" id="ARBA00022679"/>
    </source>
</evidence>
<dbReference type="SFLD" id="SFLDS00019">
    <property type="entry name" value="Glutathione_Transferase_(cytos"/>
    <property type="match status" value="1"/>
</dbReference>
<comment type="similarity">
    <text evidence="2">Belongs to the GST superfamily. Tau family.</text>
</comment>
<keyword evidence="4" id="KW-0963">Cytoplasm</keyword>